<feature type="compositionally biased region" description="Basic and acidic residues" evidence="1">
    <location>
        <begin position="212"/>
        <end position="227"/>
    </location>
</feature>
<feature type="compositionally biased region" description="Polar residues" evidence="1">
    <location>
        <begin position="94"/>
        <end position="104"/>
    </location>
</feature>
<evidence type="ECO:0000256" key="1">
    <source>
        <dbReference type="SAM" id="MobiDB-lite"/>
    </source>
</evidence>
<dbReference type="AlphaFoldDB" id="A0A6A6UA99"/>
<dbReference type="PANTHER" id="PTHR28527">
    <property type="entry name" value="MATING-TYPE SWITCHING PROTEIN SWI2-RELATED"/>
    <property type="match status" value="1"/>
</dbReference>
<feature type="compositionally biased region" description="Polar residues" evidence="1">
    <location>
        <begin position="26"/>
        <end position="43"/>
    </location>
</feature>
<feature type="region of interest" description="Disordered" evidence="1">
    <location>
        <begin position="212"/>
        <end position="246"/>
    </location>
</feature>
<reference evidence="2" key="1">
    <citation type="journal article" date="2020" name="Stud. Mycol.">
        <title>101 Dothideomycetes genomes: a test case for predicting lifestyles and emergence of pathogens.</title>
        <authorList>
            <person name="Haridas S."/>
            <person name="Albert R."/>
            <person name="Binder M."/>
            <person name="Bloem J."/>
            <person name="Labutti K."/>
            <person name="Salamov A."/>
            <person name="Andreopoulos B."/>
            <person name="Baker S."/>
            <person name="Barry K."/>
            <person name="Bills G."/>
            <person name="Bluhm B."/>
            <person name="Cannon C."/>
            <person name="Castanera R."/>
            <person name="Culley D."/>
            <person name="Daum C."/>
            <person name="Ezra D."/>
            <person name="Gonzalez J."/>
            <person name="Henrissat B."/>
            <person name="Kuo A."/>
            <person name="Liang C."/>
            <person name="Lipzen A."/>
            <person name="Lutzoni F."/>
            <person name="Magnuson J."/>
            <person name="Mondo S."/>
            <person name="Nolan M."/>
            <person name="Ohm R."/>
            <person name="Pangilinan J."/>
            <person name="Park H.-J."/>
            <person name="Ramirez L."/>
            <person name="Alfaro M."/>
            <person name="Sun H."/>
            <person name="Tritt A."/>
            <person name="Yoshinaga Y."/>
            <person name="Zwiers L.-H."/>
            <person name="Turgeon B."/>
            <person name="Goodwin S."/>
            <person name="Spatafora J."/>
            <person name="Crous P."/>
            <person name="Grigoriev I."/>
        </authorList>
    </citation>
    <scope>NUCLEOTIDE SEQUENCE</scope>
    <source>
        <strain evidence="2">CBS 115976</strain>
    </source>
</reference>
<proteinExistence type="predicted"/>
<keyword evidence="3" id="KW-1185">Reference proteome</keyword>
<name>A0A6A6UA99_9PEZI</name>
<dbReference type="PANTHER" id="PTHR28527:SF1">
    <property type="entry name" value="SWI5-DEPENDENT RECOMBINATION DNA REPAIR PROTEIN 1"/>
    <property type="match status" value="1"/>
</dbReference>
<dbReference type="OrthoDB" id="27934at2759"/>
<organism evidence="2 3">
    <name type="scientific">Microthyrium microscopicum</name>
    <dbReference type="NCBI Taxonomy" id="703497"/>
    <lineage>
        <taxon>Eukaryota</taxon>
        <taxon>Fungi</taxon>
        <taxon>Dikarya</taxon>
        <taxon>Ascomycota</taxon>
        <taxon>Pezizomycotina</taxon>
        <taxon>Dothideomycetes</taxon>
        <taxon>Dothideomycetes incertae sedis</taxon>
        <taxon>Microthyriales</taxon>
        <taxon>Microthyriaceae</taxon>
        <taxon>Microthyrium</taxon>
    </lineage>
</organism>
<feature type="compositionally biased region" description="Basic and acidic residues" evidence="1">
    <location>
        <begin position="234"/>
        <end position="244"/>
    </location>
</feature>
<feature type="compositionally biased region" description="Polar residues" evidence="1">
    <location>
        <begin position="60"/>
        <end position="86"/>
    </location>
</feature>
<dbReference type="GO" id="GO:0006310">
    <property type="term" value="P:DNA recombination"/>
    <property type="evidence" value="ECO:0007669"/>
    <property type="project" value="TreeGrafter"/>
</dbReference>
<protein>
    <submittedName>
        <fullName evidence="2">Uncharacterized protein</fullName>
    </submittedName>
</protein>
<dbReference type="EMBL" id="MU004236">
    <property type="protein sequence ID" value="KAF2668526.1"/>
    <property type="molecule type" value="Genomic_DNA"/>
</dbReference>
<dbReference type="Gene3D" id="6.10.140.1020">
    <property type="match status" value="1"/>
</dbReference>
<sequence length="274" mass="31144">MESEGRAAKRRRIDKSLHKPFKSPLMPTSNSSLNRPGSATARPSSAKADEEQLKTPRSAPKSQESHLLTPSSDPQSKPTQAANVPQRTHRRPVASSTTKSNRATESAVVSARREVEHLRQALKILTSTKDDELEGLTIKWRGAARLAAEELYSVARDRVNRMGGVESLRDREREAKERKIEWEREDRQFEYEKRVKEVKKLVEEGTLAEEDLKRLEEDNMNAEKDREVEQEEYSSEREEPEKAEGGYTMGTFLRGLKVDLELIGYSPSLQAWVG</sequence>
<dbReference type="Proteomes" id="UP000799302">
    <property type="component" value="Unassembled WGS sequence"/>
</dbReference>
<evidence type="ECO:0000313" key="2">
    <source>
        <dbReference type="EMBL" id="KAF2668526.1"/>
    </source>
</evidence>
<gene>
    <name evidence="2" type="ORF">BT63DRAFT_479934</name>
</gene>
<feature type="compositionally biased region" description="Basic residues" evidence="1">
    <location>
        <begin position="8"/>
        <end position="21"/>
    </location>
</feature>
<evidence type="ECO:0000313" key="3">
    <source>
        <dbReference type="Proteomes" id="UP000799302"/>
    </source>
</evidence>
<accession>A0A6A6UA99</accession>
<feature type="region of interest" description="Disordered" evidence="1">
    <location>
        <begin position="1"/>
        <end position="111"/>
    </location>
</feature>